<name>A0ACB9V7Q9_9CETA</name>
<keyword evidence="2" id="KW-1185">Reference proteome</keyword>
<organism evidence="1 2">
    <name type="scientific">Ovis ammon polii x Ovis aries</name>
    <dbReference type="NCBI Taxonomy" id="2918886"/>
    <lineage>
        <taxon>Eukaryota</taxon>
        <taxon>Metazoa</taxon>
        <taxon>Chordata</taxon>
        <taxon>Craniata</taxon>
        <taxon>Vertebrata</taxon>
        <taxon>Euteleostomi</taxon>
        <taxon>Mammalia</taxon>
        <taxon>Eutheria</taxon>
        <taxon>Laurasiatheria</taxon>
        <taxon>Artiodactyla</taxon>
        <taxon>Ruminantia</taxon>
        <taxon>Pecora</taxon>
        <taxon>Bovidae</taxon>
        <taxon>Caprinae</taxon>
        <taxon>Ovis</taxon>
    </lineage>
</organism>
<evidence type="ECO:0000313" key="2">
    <source>
        <dbReference type="Proteomes" id="UP001057279"/>
    </source>
</evidence>
<evidence type="ECO:0000313" key="1">
    <source>
        <dbReference type="EMBL" id="KAI4585465.1"/>
    </source>
</evidence>
<dbReference type="EMBL" id="CM043029">
    <property type="protein sequence ID" value="KAI4585465.1"/>
    <property type="molecule type" value="Genomic_DNA"/>
</dbReference>
<accession>A0ACB9V7Q9</accession>
<comment type="caution">
    <text evidence="1">The sequence shown here is derived from an EMBL/GenBank/DDBJ whole genome shotgun (WGS) entry which is preliminary data.</text>
</comment>
<gene>
    <name evidence="1" type="ORF">MJG53_005699</name>
</gene>
<sequence>MNSEGDISQCLKHHLRTRNRWKFGGWIPSLELKPDAMLNKTAWSTAMSPERMELLSVGSSPLEHHAVALITLLNGVLHAQGQDNSGLTAGNGSITIVITWTMTGGALLVSLASIRELSSEPQGSTEDLEKRGNSDPLVQGCEGLTRKGRENCTFRNQFLKDCQSLDEYEGLPVSGKSELSSD</sequence>
<protein>
    <submittedName>
        <fullName evidence="1">Uncharacterized protein</fullName>
    </submittedName>
</protein>
<reference evidence="1" key="1">
    <citation type="submission" date="2022-03" db="EMBL/GenBank/DDBJ databases">
        <title>Genomic analyses of argali, domestic sheep and their hybrids provide insights into chromosomal evolution, heterosis and genetic basis of agronomic traits.</title>
        <authorList>
            <person name="Li M."/>
        </authorList>
    </citation>
    <scope>NUCLEOTIDE SEQUENCE</scope>
    <source>
        <strain evidence="1">F1 hybrid</strain>
    </source>
</reference>
<proteinExistence type="predicted"/>
<dbReference type="Proteomes" id="UP001057279">
    <property type="component" value="Linkage Group LG04"/>
</dbReference>